<keyword evidence="1" id="KW-0732">Signal</keyword>
<protein>
    <recommendedName>
        <fullName evidence="4">Secreted protein</fullName>
    </recommendedName>
</protein>
<evidence type="ECO:0000313" key="3">
    <source>
        <dbReference type="Proteomes" id="UP000322667"/>
    </source>
</evidence>
<dbReference type="EMBL" id="CM017627">
    <property type="protein sequence ID" value="TYH70145.1"/>
    <property type="molecule type" value="Genomic_DNA"/>
</dbReference>
<dbReference type="Proteomes" id="UP000322667">
    <property type="component" value="Chromosome D05"/>
</dbReference>
<name>A0A5D2KTT9_GOSTO</name>
<sequence length="83" mass="9595">MMTPSVSRLMTVAIQLLSYSTAQAWDNGLKQKIRYQILRWPLMDIDSEHLGIPRCRIIKLLLRLFQPKLQGFVKILLASLLSL</sequence>
<feature type="signal peptide" evidence="1">
    <location>
        <begin position="1"/>
        <end position="24"/>
    </location>
</feature>
<evidence type="ECO:0000256" key="1">
    <source>
        <dbReference type="SAM" id="SignalP"/>
    </source>
</evidence>
<evidence type="ECO:0000313" key="2">
    <source>
        <dbReference type="EMBL" id="TYH70145.1"/>
    </source>
</evidence>
<dbReference type="AlphaFoldDB" id="A0A5D2KTT9"/>
<gene>
    <name evidence="2" type="ORF">ES332_D05G099000v1</name>
</gene>
<feature type="chain" id="PRO_5022741246" description="Secreted protein" evidence="1">
    <location>
        <begin position="25"/>
        <end position="83"/>
    </location>
</feature>
<proteinExistence type="predicted"/>
<reference evidence="2 3" key="1">
    <citation type="submission" date="2019-07" db="EMBL/GenBank/DDBJ databases">
        <title>WGS assembly of Gossypium tomentosum.</title>
        <authorList>
            <person name="Chen Z.J."/>
            <person name="Sreedasyam A."/>
            <person name="Ando A."/>
            <person name="Song Q."/>
            <person name="De L."/>
            <person name="Hulse-Kemp A."/>
            <person name="Ding M."/>
            <person name="Ye W."/>
            <person name="Kirkbride R."/>
            <person name="Jenkins J."/>
            <person name="Plott C."/>
            <person name="Lovell J."/>
            <person name="Lin Y.-M."/>
            <person name="Vaughn R."/>
            <person name="Liu B."/>
            <person name="Li W."/>
            <person name="Simpson S."/>
            <person name="Scheffler B."/>
            <person name="Saski C."/>
            <person name="Grover C."/>
            <person name="Hu G."/>
            <person name="Conover J."/>
            <person name="Carlson J."/>
            <person name="Shu S."/>
            <person name="Boston L."/>
            <person name="Williams M."/>
            <person name="Peterson D."/>
            <person name="Mcgee K."/>
            <person name="Jones D."/>
            <person name="Wendel J."/>
            <person name="Stelly D."/>
            <person name="Grimwood J."/>
            <person name="Schmutz J."/>
        </authorList>
    </citation>
    <scope>NUCLEOTIDE SEQUENCE [LARGE SCALE GENOMIC DNA]</scope>
    <source>
        <strain evidence="2">7179.01</strain>
    </source>
</reference>
<keyword evidence="3" id="KW-1185">Reference proteome</keyword>
<organism evidence="2 3">
    <name type="scientific">Gossypium tomentosum</name>
    <name type="common">Hawaiian cotton</name>
    <name type="synonym">Gossypium sandvicense</name>
    <dbReference type="NCBI Taxonomy" id="34277"/>
    <lineage>
        <taxon>Eukaryota</taxon>
        <taxon>Viridiplantae</taxon>
        <taxon>Streptophyta</taxon>
        <taxon>Embryophyta</taxon>
        <taxon>Tracheophyta</taxon>
        <taxon>Spermatophyta</taxon>
        <taxon>Magnoliopsida</taxon>
        <taxon>eudicotyledons</taxon>
        <taxon>Gunneridae</taxon>
        <taxon>Pentapetalae</taxon>
        <taxon>rosids</taxon>
        <taxon>malvids</taxon>
        <taxon>Malvales</taxon>
        <taxon>Malvaceae</taxon>
        <taxon>Malvoideae</taxon>
        <taxon>Gossypium</taxon>
    </lineage>
</organism>
<evidence type="ECO:0008006" key="4">
    <source>
        <dbReference type="Google" id="ProtNLM"/>
    </source>
</evidence>
<accession>A0A5D2KTT9</accession>